<dbReference type="RefSeq" id="WP_123064372.1">
    <property type="nucleotide sequence ID" value="NZ_RIAS01000005.1"/>
</dbReference>
<dbReference type="OrthoDB" id="9775296at2"/>
<dbReference type="GO" id="GO:0016491">
    <property type="term" value="F:oxidoreductase activity"/>
    <property type="evidence" value="ECO:0007669"/>
    <property type="project" value="UniProtKB-KW"/>
</dbReference>
<organism evidence="3 4">
    <name type="scientific">Paenibacillus amylolyticus</name>
    <dbReference type="NCBI Taxonomy" id="1451"/>
    <lineage>
        <taxon>Bacteria</taxon>
        <taxon>Bacillati</taxon>
        <taxon>Bacillota</taxon>
        <taxon>Bacilli</taxon>
        <taxon>Bacillales</taxon>
        <taxon>Paenibacillaceae</taxon>
        <taxon>Paenibacillus</taxon>
    </lineage>
</organism>
<accession>A0A5M9WSU1</accession>
<dbReference type="EMBL" id="RIAS01000005">
    <property type="protein sequence ID" value="KAA8784528.1"/>
    <property type="molecule type" value="Genomic_DNA"/>
</dbReference>
<protein>
    <submittedName>
        <fullName evidence="3">SDR family oxidoreductase</fullName>
    </submittedName>
</protein>
<dbReference type="Proteomes" id="UP000323664">
    <property type="component" value="Unassembled WGS sequence"/>
</dbReference>
<dbReference type="PRINTS" id="PR00081">
    <property type="entry name" value="GDHRDH"/>
</dbReference>
<evidence type="ECO:0000313" key="3">
    <source>
        <dbReference type="EMBL" id="KAA8784528.1"/>
    </source>
</evidence>
<sequence>MAGIDWRKKNNGREAGNIRANAIAPGGVNTNIQTTITALHPLEIADIFDVGPGKLAEPEEIARVALFLGSNDSTFVNGDVIKADGGWTAR</sequence>
<evidence type="ECO:0000256" key="2">
    <source>
        <dbReference type="ARBA" id="ARBA00023002"/>
    </source>
</evidence>
<dbReference type="Gene3D" id="3.40.50.720">
    <property type="entry name" value="NAD(P)-binding Rossmann-like Domain"/>
    <property type="match status" value="1"/>
</dbReference>
<reference evidence="3 4" key="1">
    <citation type="journal article" date="2019" name="J. Ind. Microbiol. Biotechnol.">
        <title>Paenibacillus amylolyticus 27C64 has a diverse set of carbohydrate-active enzymes and complete pectin deconstruction system.</title>
        <authorList>
            <person name="Keggi C."/>
            <person name="Doran-Peterson J."/>
        </authorList>
    </citation>
    <scope>NUCLEOTIDE SEQUENCE [LARGE SCALE GENOMIC DNA]</scope>
    <source>
        <strain evidence="3 4">27C64</strain>
    </source>
</reference>
<name>A0A5M9WSU1_PAEAM</name>
<dbReference type="Pfam" id="PF13561">
    <property type="entry name" value="adh_short_C2"/>
    <property type="match status" value="1"/>
</dbReference>
<dbReference type="PANTHER" id="PTHR24321">
    <property type="entry name" value="DEHYDROGENASES, SHORT CHAIN"/>
    <property type="match status" value="1"/>
</dbReference>
<evidence type="ECO:0000256" key="1">
    <source>
        <dbReference type="ARBA" id="ARBA00006484"/>
    </source>
</evidence>
<proteinExistence type="inferred from homology"/>
<dbReference type="AlphaFoldDB" id="A0A5M9WSU1"/>
<dbReference type="PANTHER" id="PTHR24321:SF8">
    <property type="entry name" value="ESTRADIOL 17-BETA-DEHYDROGENASE 8-RELATED"/>
    <property type="match status" value="1"/>
</dbReference>
<dbReference type="InterPro" id="IPR002347">
    <property type="entry name" value="SDR_fam"/>
</dbReference>
<keyword evidence="2" id="KW-0560">Oxidoreductase</keyword>
<comment type="caution">
    <text evidence="3">The sequence shown here is derived from an EMBL/GenBank/DDBJ whole genome shotgun (WGS) entry which is preliminary data.</text>
</comment>
<gene>
    <name evidence="3" type="ORF">EC604_11800</name>
</gene>
<evidence type="ECO:0000313" key="4">
    <source>
        <dbReference type="Proteomes" id="UP000323664"/>
    </source>
</evidence>
<comment type="similarity">
    <text evidence="1">Belongs to the short-chain dehydrogenases/reductases (SDR) family.</text>
</comment>
<dbReference type="SUPFAM" id="SSF51735">
    <property type="entry name" value="NAD(P)-binding Rossmann-fold domains"/>
    <property type="match status" value="1"/>
</dbReference>
<dbReference type="InterPro" id="IPR036291">
    <property type="entry name" value="NAD(P)-bd_dom_sf"/>
</dbReference>